<keyword evidence="8" id="KW-0969">Cilium</keyword>
<dbReference type="OMA" id="RIMCKLI"/>
<keyword evidence="5 15" id="KW-0812">Transmembrane</keyword>
<dbReference type="HOGENOM" id="CLU_009579_29_6_1"/>
<dbReference type="InParanoid" id="A7RSJ7"/>
<feature type="domain" description="G-protein coupled receptors family 1 profile" evidence="16">
    <location>
        <begin position="7"/>
        <end position="127"/>
    </location>
</feature>
<dbReference type="eggNOG" id="KOG3656">
    <property type="taxonomic scope" value="Eukaryota"/>
</dbReference>
<keyword evidence="13" id="KW-0807">Transducer</keyword>
<feature type="transmembrane region" description="Helical" evidence="15">
    <location>
        <begin position="27"/>
        <end position="48"/>
    </location>
</feature>
<evidence type="ECO:0000256" key="9">
    <source>
        <dbReference type="ARBA" id="ARBA00023136"/>
    </source>
</evidence>
<feature type="transmembrane region" description="Helical" evidence="15">
    <location>
        <begin position="108"/>
        <end position="125"/>
    </location>
</feature>
<dbReference type="AlphaFoldDB" id="A7RSJ7"/>
<evidence type="ECO:0000259" key="16">
    <source>
        <dbReference type="PROSITE" id="PS50262"/>
    </source>
</evidence>
<dbReference type="PROSITE" id="PS50262">
    <property type="entry name" value="G_PROTEIN_RECEP_F1_2"/>
    <property type="match status" value="1"/>
</dbReference>
<dbReference type="PhylomeDB" id="A7RSJ7"/>
<sequence>FLVAFLANGTICTALAHPIRRRTAFNLLLISLTLANLLISVLVVPFALASVIFDKWLFGSLWCHTTGFLMSVLMSASNLSVAVIAVYRYYLIVKPLSVKIDLPRARRMTGFIWMTSLVLGLPPLFGW</sequence>
<evidence type="ECO:0000256" key="1">
    <source>
        <dbReference type="ARBA" id="ARBA00004309"/>
    </source>
</evidence>
<evidence type="ECO:0000256" key="11">
    <source>
        <dbReference type="ARBA" id="ARBA00023170"/>
    </source>
</evidence>
<dbReference type="GO" id="GO:0060170">
    <property type="term" value="C:ciliary membrane"/>
    <property type="evidence" value="ECO:0007669"/>
    <property type="project" value="UniProtKB-SubCell"/>
</dbReference>
<dbReference type="InterPro" id="IPR017452">
    <property type="entry name" value="GPCR_Rhodpsn_7TM"/>
</dbReference>
<dbReference type="PANTHER" id="PTHR22752:SF10">
    <property type="entry name" value="G-PROTEIN COUPLED RECEPTOR 161"/>
    <property type="match status" value="1"/>
</dbReference>
<evidence type="ECO:0000256" key="3">
    <source>
        <dbReference type="ARBA" id="ARBA00022473"/>
    </source>
</evidence>
<evidence type="ECO:0000256" key="8">
    <source>
        <dbReference type="ARBA" id="ARBA00023069"/>
    </source>
</evidence>
<reference evidence="17 18" key="1">
    <citation type="journal article" date="2007" name="Science">
        <title>Sea anemone genome reveals ancestral eumetazoan gene repertoire and genomic organization.</title>
        <authorList>
            <person name="Putnam N.H."/>
            <person name="Srivastava M."/>
            <person name="Hellsten U."/>
            <person name="Dirks B."/>
            <person name="Chapman J."/>
            <person name="Salamov A."/>
            <person name="Terry A."/>
            <person name="Shapiro H."/>
            <person name="Lindquist E."/>
            <person name="Kapitonov V.V."/>
            <person name="Jurka J."/>
            <person name="Genikhovich G."/>
            <person name="Grigoriev I.V."/>
            <person name="Lucas S.M."/>
            <person name="Steele R.E."/>
            <person name="Finnerty J.R."/>
            <person name="Technau U."/>
            <person name="Martindale M.Q."/>
            <person name="Rokhsar D.S."/>
        </authorList>
    </citation>
    <scope>NUCLEOTIDE SEQUENCE [LARGE SCALE GENOMIC DNA]</scope>
    <source>
        <strain evidence="18">CH2 X CH6</strain>
    </source>
</reference>
<keyword evidence="11" id="KW-0675">Receptor</keyword>
<keyword evidence="3" id="KW-0217">Developmental protein</keyword>
<dbReference type="Proteomes" id="UP000001593">
    <property type="component" value="Unassembled WGS sequence"/>
</dbReference>
<evidence type="ECO:0000313" key="18">
    <source>
        <dbReference type="Proteomes" id="UP000001593"/>
    </source>
</evidence>
<feature type="non-terminal residue" evidence="17">
    <location>
        <position position="127"/>
    </location>
</feature>
<dbReference type="SUPFAM" id="SSF81321">
    <property type="entry name" value="Family A G protein-coupled receptor-like"/>
    <property type="match status" value="1"/>
</dbReference>
<dbReference type="STRING" id="45351.A7RSJ7"/>
<dbReference type="PANTHER" id="PTHR22752">
    <property type="entry name" value="G PROTEIN-COUPLED RECEPTOR"/>
    <property type="match status" value="1"/>
</dbReference>
<dbReference type="PRINTS" id="PR00237">
    <property type="entry name" value="GPCRRHODOPSN"/>
</dbReference>
<feature type="transmembrane region" description="Helical" evidence="15">
    <location>
        <begin position="68"/>
        <end position="87"/>
    </location>
</feature>
<dbReference type="InterPro" id="IPR000276">
    <property type="entry name" value="GPCR_Rhodpsn"/>
</dbReference>
<evidence type="ECO:0000256" key="12">
    <source>
        <dbReference type="ARBA" id="ARBA00023180"/>
    </source>
</evidence>
<feature type="non-terminal residue" evidence="17">
    <location>
        <position position="1"/>
    </location>
</feature>
<keyword evidence="14" id="KW-0966">Cell projection</keyword>
<name>A7RSJ7_NEMVE</name>
<comment type="subcellular location">
    <subcellularLocation>
        <location evidence="2">Cell membrane</location>
        <topology evidence="2">Multi-pass membrane protein</topology>
    </subcellularLocation>
    <subcellularLocation>
        <location evidence="1">Cell projection</location>
        <location evidence="1">Cilium membrane</location>
    </subcellularLocation>
</comment>
<organism evidence="17 18">
    <name type="scientific">Nematostella vectensis</name>
    <name type="common">Starlet sea anemone</name>
    <dbReference type="NCBI Taxonomy" id="45351"/>
    <lineage>
        <taxon>Eukaryota</taxon>
        <taxon>Metazoa</taxon>
        <taxon>Cnidaria</taxon>
        <taxon>Anthozoa</taxon>
        <taxon>Hexacorallia</taxon>
        <taxon>Actiniaria</taxon>
        <taxon>Edwardsiidae</taxon>
        <taxon>Nematostella</taxon>
    </lineage>
</organism>
<keyword evidence="4" id="KW-1003">Cell membrane</keyword>
<dbReference type="GO" id="GO:0004930">
    <property type="term" value="F:G protein-coupled receptor activity"/>
    <property type="evidence" value="ECO:0007669"/>
    <property type="project" value="UniProtKB-KW"/>
</dbReference>
<protein>
    <recommendedName>
        <fullName evidence="16">G-protein coupled receptors family 1 profile domain-containing protein</fullName>
    </recommendedName>
</protein>
<keyword evidence="9 15" id="KW-0472">Membrane</keyword>
<gene>
    <name evidence="17" type="ORF">NEMVEDRAFT_v1g91831</name>
</gene>
<keyword evidence="18" id="KW-1185">Reference proteome</keyword>
<evidence type="ECO:0000256" key="4">
    <source>
        <dbReference type="ARBA" id="ARBA00022475"/>
    </source>
</evidence>
<evidence type="ECO:0000256" key="14">
    <source>
        <dbReference type="ARBA" id="ARBA00023273"/>
    </source>
</evidence>
<evidence type="ECO:0000256" key="6">
    <source>
        <dbReference type="ARBA" id="ARBA00022989"/>
    </source>
</evidence>
<dbReference type="Gene3D" id="1.20.1070.10">
    <property type="entry name" value="Rhodopsin 7-helix transmembrane proteins"/>
    <property type="match status" value="1"/>
</dbReference>
<keyword evidence="12" id="KW-0325">Glycoprotein</keyword>
<dbReference type="CDD" id="cd00637">
    <property type="entry name" value="7tm_classA_rhodopsin-like"/>
    <property type="match status" value="1"/>
</dbReference>
<evidence type="ECO:0000256" key="15">
    <source>
        <dbReference type="SAM" id="Phobius"/>
    </source>
</evidence>
<dbReference type="Pfam" id="PF00001">
    <property type="entry name" value="7tm_1"/>
    <property type="match status" value="1"/>
</dbReference>
<evidence type="ECO:0000256" key="5">
    <source>
        <dbReference type="ARBA" id="ARBA00022692"/>
    </source>
</evidence>
<dbReference type="EMBL" id="DS469534">
    <property type="protein sequence ID" value="EDO45574.1"/>
    <property type="molecule type" value="Genomic_DNA"/>
</dbReference>
<evidence type="ECO:0000256" key="7">
    <source>
        <dbReference type="ARBA" id="ARBA00023040"/>
    </source>
</evidence>
<keyword evidence="7" id="KW-0297">G-protein coupled receptor</keyword>
<evidence type="ECO:0000313" key="17">
    <source>
        <dbReference type="EMBL" id="EDO45574.1"/>
    </source>
</evidence>
<evidence type="ECO:0000256" key="13">
    <source>
        <dbReference type="ARBA" id="ARBA00023224"/>
    </source>
</evidence>
<evidence type="ECO:0000256" key="2">
    <source>
        <dbReference type="ARBA" id="ARBA00004651"/>
    </source>
</evidence>
<keyword evidence="10" id="KW-1015">Disulfide bond</keyword>
<accession>A7RSJ7</accession>
<proteinExistence type="predicted"/>
<evidence type="ECO:0000256" key="10">
    <source>
        <dbReference type="ARBA" id="ARBA00023157"/>
    </source>
</evidence>
<keyword evidence="6 15" id="KW-1133">Transmembrane helix</keyword>